<dbReference type="EMBL" id="AAFI02000023">
    <property type="protein sequence ID" value="EAL68225.1"/>
    <property type="molecule type" value="Genomic_DNA"/>
</dbReference>
<dbReference type="InterPro" id="IPR006536">
    <property type="entry name" value="HnRNP-L/PTB"/>
</dbReference>
<dbReference type="STRING" id="44689.Q54YS7"/>
<dbReference type="KEGG" id="ddi:DDB_G0278105"/>
<dbReference type="InterPro" id="IPR055204">
    <property type="entry name" value="HNRNPL_RRM"/>
</dbReference>
<dbReference type="Gene3D" id="3.30.70.330">
    <property type="match status" value="4"/>
</dbReference>
<feature type="domain" description="RRM" evidence="6">
    <location>
        <begin position="135"/>
        <end position="213"/>
    </location>
</feature>
<dbReference type="InterPro" id="IPR021790">
    <property type="entry name" value="PTBP1-like_RRM2"/>
</dbReference>
<dbReference type="InterPro" id="IPR000504">
    <property type="entry name" value="RRM_dom"/>
</dbReference>
<feature type="domain" description="RRM" evidence="6">
    <location>
        <begin position="430"/>
        <end position="509"/>
    </location>
</feature>
<evidence type="ECO:0000313" key="7">
    <source>
        <dbReference type="EMBL" id="EAL68225.1"/>
    </source>
</evidence>
<dbReference type="PANTHER" id="PTHR15592">
    <property type="entry name" value="MATRIN 3/NUCLEAR PROTEIN 220-RELATED"/>
    <property type="match status" value="1"/>
</dbReference>
<dbReference type="Reactome" id="R-DDI-72203">
    <property type="pathway name" value="Processing of Capped Intron-Containing Pre-mRNA"/>
</dbReference>
<reference evidence="7 8" key="1">
    <citation type="journal article" date="2005" name="Nature">
        <title>The genome of the social amoeba Dictyostelium discoideum.</title>
        <authorList>
            <consortium name="The Dictyostelium discoideum Sequencing Consortium"/>
            <person name="Eichinger L."/>
            <person name="Pachebat J.A."/>
            <person name="Glockner G."/>
            <person name="Rajandream M.A."/>
            <person name="Sucgang R."/>
            <person name="Berriman M."/>
            <person name="Song J."/>
            <person name="Olsen R."/>
            <person name="Szafranski K."/>
            <person name="Xu Q."/>
            <person name="Tunggal B."/>
            <person name="Kummerfeld S."/>
            <person name="Madera M."/>
            <person name="Konfortov B.A."/>
            <person name="Rivero F."/>
            <person name="Bankier A.T."/>
            <person name="Lehmann R."/>
            <person name="Hamlin N."/>
            <person name="Davies R."/>
            <person name="Gaudet P."/>
            <person name="Fey P."/>
            <person name="Pilcher K."/>
            <person name="Chen G."/>
            <person name="Saunders D."/>
            <person name="Sodergren E."/>
            <person name="Davis P."/>
            <person name="Kerhornou A."/>
            <person name="Nie X."/>
            <person name="Hall N."/>
            <person name="Anjard C."/>
            <person name="Hemphill L."/>
            <person name="Bason N."/>
            <person name="Farbrother P."/>
            <person name="Desany B."/>
            <person name="Just E."/>
            <person name="Morio T."/>
            <person name="Rost R."/>
            <person name="Churcher C."/>
            <person name="Cooper J."/>
            <person name="Haydock S."/>
            <person name="van Driessche N."/>
            <person name="Cronin A."/>
            <person name="Goodhead I."/>
            <person name="Muzny D."/>
            <person name="Mourier T."/>
            <person name="Pain A."/>
            <person name="Lu M."/>
            <person name="Harper D."/>
            <person name="Lindsay R."/>
            <person name="Hauser H."/>
            <person name="James K."/>
            <person name="Quiles M."/>
            <person name="Madan Babu M."/>
            <person name="Saito T."/>
            <person name="Buchrieser C."/>
            <person name="Wardroper A."/>
            <person name="Felder M."/>
            <person name="Thangavelu M."/>
            <person name="Johnson D."/>
            <person name="Knights A."/>
            <person name="Loulseged H."/>
            <person name="Mungall K."/>
            <person name="Oliver K."/>
            <person name="Price C."/>
            <person name="Quail M.A."/>
            <person name="Urushihara H."/>
            <person name="Hernandez J."/>
            <person name="Rabbinowitsch E."/>
            <person name="Steffen D."/>
            <person name="Sanders M."/>
            <person name="Ma J."/>
            <person name="Kohara Y."/>
            <person name="Sharp S."/>
            <person name="Simmonds M."/>
            <person name="Spiegler S."/>
            <person name="Tivey A."/>
            <person name="Sugano S."/>
            <person name="White B."/>
            <person name="Walker D."/>
            <person name="Woodward J."/>
            <person name="Winckler T."/>
            <person name="Tanaka Y."/>
            <person name="Shaulsky G."/>
            <person name="Schleicher M."/>
            <person name="Weinstock G."/>
            <person name="Rosenthal A."/>
            <person name="Cox E.C."/>
            <person name="Chisholm R.L."/>
            <person name="Gibbs R."/>
            <person name="Loomis W.F."/>
            <person name="Platzer M."/>
            <person name="Kay R.R."/>
            <person name="Williams J."/>
            <person name="Dear P.H."/>
            <person name="Noegel A.A."/>
            <person name="Barrell B."/>
            <person name="Kuspa A."/>
        </authorList>
    </citation>
    <scope>NUCLEOTIDE SEQUENCE [LARGE SCALE GENOMIC DNA]</scope>
    <source>
        <strain evidence="7 8">AX4</strain>
    </source>
</reference>
<dbReference type="InterPro" id="IPR012677">
    <property type="entry name" value="Nucleotide-bd_a/b_plait_sf"/>
</dbReference>
<dbReference type="PROSITE" id="PS50102">
    <property type="entry name" value="RRM"/>
    <property type="match status" value="4"/>
</dbReference>
<dbReference type="SMART" id="SM00360">
    <property type="entry name" value="RRM"/>
    <property type="match status" value="4"/>
</dbReference>
<organism evidence="7 8">
    <name type="scientific">Dictyostelium discoideum</name>
    <name type="common">Social amoeba</name>
    <dbReference type="NCBI Taxonomy" id="44689"/>
    <lineage>
        <taxon>Eukaryota</taxon>
        <taxon>Amoebozoa</taxon>
        <taxon>Evosea</taxon>
        <taxon>Eumycetozoa</taxon>
        <taxon>Dictyostelia</taxon>
        <taxon>Dictyosteliales</taxon>
        <taxon>Dictyosteliaceae</taxon>
        <taxon>Dictyostelium</taxon>
    </lineage>
</organism>
<keyword evidence="8" id="KW-1185">Reference proteome</keyword>
<dbReference type="NCBIfam" id="TIGR01649">
    <property type="entry name" value="hnRNP-L_PTB"/>
    <property type="match status" value="1"/>
</dbReference>
<dbReference type="OMA" id="VYNAQYP"/>
<dbReference type="InterPro" id="IPR035979">
    <property type="entry name" value="RBD_domain_sf"/>
</dbReference>
<dbReference type="GO" id="GO:0006397">
    <property type="term" value="P:mRNA processing"/>
    <property type="evidence" value="ECO:0007669"/>
    <property type="project" value="InterPro"/>
</dbReference>
<evidence type="ECO:0000313" key="8">
    <source>
        <dbReference type="Proteomes" id="UP000002195"/>
    </source>
</evidence>
<dbReference type="FunCoup" id="Q54YS7">
    <property type="interactions" value="168"/>
</dbReference>
<dbReference type="GO" id="GO:0005634">
    <property type="term" value="C:nucleus"/>
    <property type="evidence" value="ECO:0000318"/>
    <property type="project" value="GO_Central"/>
</dbReference>
<evidence type="ECO:0000256" key="4">
    <source>
        <dbReference type="PROSITE-ProRule" id="PRU00176"/>
    </source>
</evidence>
<dbReference type="CDD" id="cd12421">
    <property type="entry name" value="RRM1_PTBP1_hnRNPL_like"/>
    <property type="match status" value="1"/>
</dbReference>
<proteinExistence type="predicted"/>
<dbReference type="AlphaFoldDB" id="Q54YS7"/>
<feature type="region of interest" description="Disordered" evidence="5">
    <location>
        <begin position="1"/>
        <end position="21"/>
    </location>
</feature>
<dbReference type="Proteomes" id="UP000002195">
    <property type="component" value="Unassembled WGS sequence"/>
</dbReference>
<dbReference type="Pfam" id="PF13893">
    <property type="entry name" value="RRM_5"/>
    <property type="match status" value="1"/>
</dbReference>
<feature type="compositionally biased region" description="Polar residues" evidence="5">
    <location>
        <begin position="11"/>
        <end position="21"/>
    </location>
</feature>
<dbReference type="SUPFAM" id="SSF54928">
    <property type="entry name" value="RNA-binding domain, RBD"/>
    <property type="match status" value="3"/>
</dbReference>
<dbReference type="HOGENOM" id="CLU_015171_6_2_1"/>
<dbReference type="eggNOG" id="KOG1456">
    <property type="taxonomic scope" value="Eukaryota"/>
</dbReference>
<keyword evidence="3 4" id="KW-0694">RNA-binding</keyword>
<feature type="domain" description="RRM" evidence="6">
    <location>
        <begin position="322"/>
        <end position="395"/>
    </location>
</feature>
<dbReference type="GO" id="GO:0043484">
    <property type="term" value="P:regulation of RNA splicing"/>
    <property type="evidence" value="ECO:0000318"/>
    <property type="project" value="GO_Central"/>
</dbReference>
<evidence type="ECO:0000256" key="2">
    <source>
        <dbReference type="ARBA" id="ARBA00022737"/>
    </source>
</evidence>
<comment type="caution">
    <text evidence="7">The sequence shown here is derived from an EMBL/GenBank/DDBJ whole genome shotgun (WGS) entry which is preliminary data.</text>
</comment>
<dbReference type="dictyBase" id="DDB_G0278105"/>
<dbReference type="GO" id="GO:0003729">
    <property type="term" value="F:mRNA binding"/>
    <property type="evidence" value="ECO:0000318"/>
    <property type="project" value="GO_Central"/>
</dbReference>
<sequence length="530" mass="59109">MDIKKREFDNSTDQLGSYGENNDSKRLKLEIENEIDKSIEPSPVIHCRGLPYSVTDADIHALLSPFGKVEAVCLMRMGQALIEMDSIQTSTSIISLSITKPFILHNQKILFAYSKSQHLNNSKKNQPIAQTGSQNIILCTILNPIYPITTNTIHNIMSPYGRVIRIVIFQKKSGLQTFVEFDSPYSAWAAKESLNGQDIYNGGCKLQIEFARVSKLNVKQNDDKTADYTAEFYQMQQQQQMASLGSPYAMPTQGGPMGNPFSTVPHHHGSMGHHHSPFTSVVGGGGGGGAPMGIDKSMMYSQSAMSSYMYNIVGGQESLSQPVILVNRLPETLDTDKLFNLFCLYGNVIKIKMLHNTKGSAMVQMGDSVQAEIAIQCLNQSSVYGQKIGVFHTKYQYIVESEKTRDYSKSTLNRFLNNQPYGKNAYKPSPTLHFLNVPLNFTEKQLIDEFTNFGTHTPTHCKFFPTKPESTKLMGLLEFPDSRLATEALMDLNNHKITGNVLKLSFTMNTIHKTEQTQPLQPPQPPPNLS</sequence>
<dbReference type="GeneID" id="8621334"/>
<dbReference type="Pfam" id="PF11835">
    <property type="entry name" value="RRM_8"/>
    <property type="match status" value="1"/>
</dbReference>
<evidence type="ECO:0000256" key="5">
    <source>
        <dbReference type="SAM" id="MobiDB-lite"/>
    </source>
</evidence>
<evidence type="ECO:0000259" key="6">
    <source>
        <dbReference type="PROSITE" id="PS50102"/>
    </source>
</evidence>
<dbReference type="VEuPathDB" id="AmoebaDB:DDB_G0278105"/>
<feature type="domain" description="RRM" evidence="6">
    <location>
        <begin position="43"/>
        <end position="116"/>
    </location>
</feature>
<dbReference type="SMR" id="Q54YS7"/>
<dbReference type="PaxDb" id="44689-DDB0233648"/>
<evidence type="ECO:0000256" key="1">
    <source>
        <dbReference type="ARBA" id="ARBA00022553"/>
    </source>
</evidence>
<evidence type="ECO:0000256" key="3">
    <source>
        <dbReference type="ARBA" id="ARBA00022884"/>
    </source>
</evidence>
<keyword evidence="1" id="KW-0597">Phosphoprotein</keyword>
<protein>
    <submittedName>
        <fullName evidence="7">RNA-binding region RNP-1 domain-containing protein</fullName>
    </submittedName>
</protein>
<dbReference type="Pfam" id="PF00076">
    <property type="entry name" value="RRM_1"/>
    <property type="match status" value="1"/>
</dbReference>
<dbReference type="RefSeq" id="XP_642125.1">
    <property type="nucleotide sequence ID" value="XM_637033.1"/>
</dbReference>
<dbReference type="InParanoid" id="Q54YS7"/>
<dbReference type="PhylomeDB" id="Q54YS7"/>
<keyword evidence="2" id="KW-0677">Repeat</keyword>
<dbReference type="CDD" id="cd12424">
    <property type="entry name" value="RRM3_hnRNPL_like"/>
    <property type="match status" value="1"/>
</dbReference>
<dbReference type="Reactome" id="R-DDI-72163">
    <property type="pathway name" value="mRNA Splicing - Major Pathway"/>
</dbReference>
<accession>Q54YS7</accession>
<gene>
    <name evidence="7" type="ORF">DDB_G0278105</name>
</gene>
<name>Q54YS7_DICDI</name>
<dbReference type="Pfam" id="PF22976">
    <property type="entry name" value="RRM_10"/>
    <property type="match status" value="1"/>
</dbReference>